<comment type="caution">
    <text evidence="11">Lacks conserved residue(s) required for the propagation of feature annotation.</text>
</comment>
<evidence type="ECO:0000259" key="13">
    <source>
        <dbReference type="Pfam" id="PF02769"/>
    </source>
</evidence>
<comment type="function">
    <text evidence="9 11">Part of the phosphoribosylformylglycinamidine synthase complex involved in the purines biosynthetic pathway. Catalyzes the ATP-dependent conversion of formylglycinamide ribonucleotide (FGAR) and glutamine to yield formylglycinamidine ribonucleotide (FGAM) and glutamate. The FGAM synthase complex is composed of three subunits. PurQ produces an ammonia molecule by converting glutamine to glutamate. PurL transfers the ammonia molecule to FGAR to form FGAM in an ATP-dependent manner. PurS interacts with PurQ and PurL and is thought to assist in the transfer of the ammonia molecule from PurQ to PurL.</text>
</comment>
<organism evidence="15">
    <name type="scientific">Bacillus sp. BS1807G30</name>
    <dbReference type="NCBI Taxonomy" id="3153756"/>
    <lineage>
        <taxon>Bacteria</taxon>
        <taxon>Bacillati</taxon>
        <taxon>Bacillota</taxon>
        <taxon>Bacilli</taxon>
        <taxon>Bacillales</taxon>
        <taxon>Bacillaceae</taxon>
        <taxon>Bacillus</taxon>
    </lineage>
</organism>
<evidence type="ECO:0000256" key="10">
    <source>
        <dbReference type="ARBA" id="ARBA00064392"/>
    </source>
</evidence>
<feature type="domain" description="Phosphoribosylformylglycinamidine synthase linker" evidence="14">
    <location>
        <begin position="12"/>
        <end position="58"/>
    </location>
</feature>
<protein>
    <recommendedName>
        <fullName evidence="11">Phosphoribosylformylglycinamidine synthase subunit PurL</fullName>
        <shortName evidence="11">FGAM synthase</shortName>
        <ecNumber evidence="11">6.3.5.3</ecNumber>
    </recommendedName>
    <alternativeName>
        <fullName evidence="11">Formylglycinamide ribonucleotide amidotransferase subunit II</fullName>
        <shortName evidence="11">FGAR amidotransferase II</shortName>
        <shortName evidence="11">FGAR-AT II</shortName>
    </alternativeName>
    <alternativeName>
        <fullName evidence="11">Glutamine amidotransferase PurL</fullName>
    </alternativeName>
    <alternativeName>
        <fullName evidence="11">Phosphoribosylformylglycinamidine synthase subunit II</fullName>
    </alternativeName>
</protein>
<evidence type="ECO:0000256" key="3">
    <source>
        <dbReference type="ARBA" id="ARBA00022723"/>
    </source>
</evidence>
<dbReference type="Gene3D" id="3.30.1330.10">
    <property type="entry name" value="PurM-like, N-terminal domain"/>
    <property type="match status" value="2"/>
</dbReference>
<feature type="binding site" evidence="11">
    <location>
        <position position="245"/>
    </location>
    <ligand>
        <name>substrate</name>
    </ligand>
</feature>
<dbReference type="InterPro" id="IPR010074">
    <property type="entry name" value="PRibForGlyAmidine_synth_PurL"/>
</dbReference>
<feature type="binding site" evidence="11">
    <location>
        <position position="57"/>
    </location>
    <ligand>
        <name>ATP</name>
        <dbReference type="ChEBI" id="CHEBI:30616"/>
    </ligand>
</feature>
<evidence type="ECO:0000256" key="11">
    <source>
        <dbReference type="HAMAP-Rule" id="MF_00420"/>
    </source>
</evidence>
<dbReference type="Gene3D" id="3.90.650.10">
    <property type="entry name" value="PurM-like C-terminal domain"/>
    <property type="match status" value="2"/>
</dbReference>
<dbReference type="Pfam" id="PF00586">
    <property type="entry name" value="AIRS"/>
    <property type="match status" value="2"/>
</dbReference>
<feature type="domain" description="PurM-like C-terminal" evidence="13">
    <location>
        <begin position="207"/>
        <end position="359"/>
    </location>
</feature>
<reference evidence="15" key="1">
    <citation type="submission" date="2024-05" db="EMBL/GenBank/DDBJ databases">
        <authorList>
            <person name="Liu Z."/>
        </authorList>
    </citation>
    <scope>NUCLEOTIDE SEQUENCE</scope>
    <source>
        <strain evidence="15">BS1807G30</strain>
    </source>
</reference>
<dbReference type="Pfam" id="PF02769">
    <property type="entry name" value="AIRS_C"/>
    <property type="match status" value="2"/>
</dbReference>
<feature type="binding site" evidence="11">
    <location>
        <position position="538"/>
    </location>
    <ligand>
        <name>Mg(2+)</name>
        <dbReference type="ChEBI" id="CHEBI:18420"/>
        <label>1</label>
    </ligand>
</feature>
<feature type="active site" description="Proton acceptor" evidence="11">
    <location>
        <position position="100"/>
    </location>
</feature>
<feature type="domain" description="PurM-like C-terminal" evidence="13">
    <location>
        <begin position="575"/>
        <end position="711"/>
    </location>
</feature>
<dbReference type="GeneID" id="66362224"/>
<dbReference type="HAMAP" id="MF_00420">
    <property type="entry name" value="PurL_2"/>
    <property type="match status" value="1"/>
</dbReference>
<dbReference type="PANTHER" id="PTHR43555:SF1">
    <property type="entry name" value="PHOSPHORIBOSYLFORMYLGLYCINAMIDINE SYNTHASE SUBUNIT PURL"/>
    <property type="match status" value="1"/>
</dbReference>
<feature type="binding site" evidence="11">
    <location>
        <position position="121"/>
    </location>
    <ligand>
        <name>substrate</name>
    </ligand>
</feature>
<feature type="binding site" evidence="11">
    <location>
        <position position="540"/>
    </location>
    <ligand>
        <name>substrate</name>
    </ligand>
</feature>
<dbReference type="CDD" id="cd02203">
    <property type="entry name" value="PurL_repeat1"/>
    <property type="match status" value="1"/>
</dbReference>
<dbReference type="InterPro" id="IPR016188">
    <property type="entry name" value="PurM-like_N"/>
</dbReference>
<dbReference type="PANTHER" id="PTHR43555">
    <property type="entry name" value="PHOSPHORIBOSYLFORMYLGLYCINAMIDINE SYNTHASE SUBUNIT PURL"/>
    <property type="match status" value="1"/>
</dbReference>
<dbReference type="InterPro" id="IPR036676">
    <property type="entry name" value="PurM-like_C_sf"/>
</dbReference>
<keyword evidence="5 11" id="KW-0658">Purine biosynthesis</keyword>
<dbReference type="GO" id="GO:0004642">
    <property type="term" value="F:phosphoribosylformylglycinamidine synthase activity"/>
    <property type="evidence" value="ECO:0007669"/>
    <property type="project" value="UniProtKB-UniRule"/>
</dbReference>
<dbReference type="NCBIfam" id="TIGR01736">
    <property type="entry name" value="FGAM_synth_II"/>
    <property type="match status" value="1"/>
</dbReference>
<feature type="binding site" evidence="11">
    <location>
        <position position="500"/>
    </location>
    <ligand>
        <name>ATP</name>
        <dbReference type="ChEBI" id="CHEBI:30616"/>
    </ligand>
</feature>
<dbReference type="FunFam" id="3.30.1330.10:FF:000011">
    <property type="entry name" value="Phosphoribosylformylglycinamidine synthase subunit PurL"/>
    <property type="match status" value="1"/>
</dbReference>
<evidence type="ECO:0000259" key="12">
    <source>
        <dbReference type="Pfam" id="PF00586"/>
    </source>
</evidence>
<dbReference type="SUPFAM" id="SSF55326">
    <property type="entry name" value="PurM N-terminal domain-like"/>
    <property type="match status" value="2"/>
</dbReference>
<dbReference type="PIRSF" id="PIRSF001587">
    <property type="entry name" value="FGAM_synthase_II"/>
    <property type="match status" value="1"/>
</dbReference>
<dbReference type="RefSeq" id="WP_008344291.1">
    <property type="nucleotide sequence ID" value="NZ_CP157353.1"/>
</dbReference>
<comment type="subunit">
    <text evidence="10 11">Monomer. Part of the FGAM synthase complex composed of 1 PurL, 1 PurQ and 2 PurS subunits.</text>
</comment>
<dbReference type="Pfam" id="PF18072">
    <property type="entry name" value="FGAR-AT_linker"/>
    <property type="match status" value="1"/>
</dbReference>
<dbReference type="InterPro" id="IPR036921">
    <property type="entry name" value="PurM-like_N_sf"/>
</dbReference>
<proteinExistence type="inferred from homology"/>
<evidence type="ECO:0000256" key="7">
    <source>
        <dbReference type="ARBA" id="ARBA00022842"/>
    </source>
</evidence>
<comment type="similarity">
    <text evidence="11">Belongs to the FGAMS family.</text>
</comment>
<dbReference type="FunFam" id="3.90.650.10:FF:000009">
    <property type="entry name" value="Phosphoribosylformylglycinamidine synthase subunit PurL"/>
    <property type="match status" value="1"/>
</dbReference>
<sequence length="743" mass="80245">MSLLLEPSHKQIKEEKLYQQMGLSDEEFALIESIIGRLPNYTETGIFSVMWSEHCSYKNSKPVLSKFPTKGEHVLQGPGEGAGIVDIGDNQAVVFKIESHNHPSAIEPYQGAATGVGGIIRDVFSMGARPIAVLNSLRFGELTSPRVKYLFEEVVAGIAGYGNCIGIPTVGGEVHFDQSYEGNPLVNAMCVGLINHEDIKKGQAKGVGNTVMYVGAKTGRDGIHGATFASEEFSDESEEKRSAVQVGDPFMEKLLLEACLEVIKNDALVGIQDMGAAGLTSSSAEMASKAGSGIEMNLDLIPQRETGMSAYEMMLSESQERMLLVIEKGREQEIIDIFEKYDLEAVSVGHVTDDKMLRLLHQGEVVCELPVDALAEEAPVYHKPSSEPAYYREFLETKVEAPAITDAADTLKQLLKQPTIASKEWVYDQYDYMVRTNTVVAPGSDAGVLRIRGTKKALAMTTDCNARYLYLDPEVGGKIAVAEAARNIVCSGARPLAVTDNLNFGNPEKPEIFWQIEKSADGISEACRTLSTPVIGGNVSLYNESNGTAIYPTPVIGMVGLIEDTAHITTQSFQQAGDVIFVIGETKEEFAGSELQKMTEGRIYGKAPEIDLDVELARQEALLAAIQNGLVQSAHDVSEGGLGVALAESTFGTDGLGADIQIDLNSAASLFSESQSRFVVTVKPENREAFAAAVQDAKEVGTVTNDGVFTVKNQEGQQWIHAAVNELERAWKGAIPCLLKSEA</sequence>
<feature type="binding site" evidence="11">
    <location>
        <position position="96"/>
    </location>
    <ligand>
        <name>ATP</name>
        <dbReference type="ChEBI" id="CHEBI:30616"/>
    </ligand>
</feature>
<dbReference type="EC" id="6.3.5.3" evidence="11"/>
<keyword evidence="6 11" id="KW-0067">ATP-binding</keyword>
<feature type="binding site" evidence="11">
    <location>
        <position position="122"/>
    </location>
    <ligand>
        <name>Mg(2+)</name>
        <dbReference type="ChEBI" id="CHEBI:18420"/>
        <label>2</label>
    </ligand>
</feature>
<dbReference type="SUPFAM" id="SSF56042">
    <property type="entry name" value="PurM C-terminal domain-like"/>
    <property type="match status" value="2"/>
</dbReference>
<dbReference type="AlphaFoldDB" id="A0AAU7FJ05"/>
<feature type="domain" description="PurM-like N-terminal" evidence="12">
    <location>
        <begin position="443"/>
        <end position="562"/>
    </location>
</feature>
<feature type="binding site" evidence="11">
    <location>
        <begin position="99"/>
        <end position="102"/>
    </location>
    <ligand>
        <name>substrate</name>
    </ligand>
</feature>
<keyword evidence="4 11" id="KW-0547">Nucleotide-binding</keyword>
<feature type="domain" description="PurM-like N-terminal" evidence="12">
    <location>
        <begin position="79"/>
        <end position="194"/>
    </location>
</feature>
<keyword evidence="1 11" id="KW-0963">Cytoplasm</keyword>
<comment type="pathway">
    <text evidence="11">Purine metabolism; IMP biosynthesis via de novo pathway; 5-amino-1-(5-phospho-D-ribosyl)imidazole from N(2)-formyl-N(1)-(5-phospho-D-ribosyl)glycinamide: step 1/2.</text>
</comment>
<evidence type="ECO:0000313" key="15">
    <source>
        <dbReference type="EMBL" id="XBM04790.1"/>
    </source>
</evidence>
<keyword evidence="3 11" id="KW-0479">Metal-binding</keyword>
<dbReference type="InterPro" id="IPR010918">
    <property type="entry name" value="PurM-like_C_dom"/>
</dbReference>
<comment type="subcellular location">
    <subcellularLocation>
        <location evidence="11">Cytoplasm</location>
    </subcellularLocation>
</comment>
<dbReference type="NCBIfam" id="NF002290">
    <property type="entry name" value="PRK01213.1"/>
    <property type="match status" value="1"/>
</dbReference>
<gene>
    <name evidence="11 15" type="primary">purL</name>
    <name evidence="15" type="ORF">ABG082_03215</name>
</gene>
<evidence type="ECO:0000256" key="1">
    <source>
        <dbReference type="ARBA" id="ARBA00022490"/>
    </source>
</evidence>
<dbReference type="FunFam" id="3.90.650.10:FF:000013">
    <property type="entry name" value="Phosphoribosylformylglycinamidine synthase subunit PurL"/>
    <property type="match status" value="1"/>
</dbReference>
<comment type="catalytic activity">
    <reaction evidence="8 11">
        <text>N(2)-formyl-N(1)-(5-phospho-beta-D-ribosyl)glycinamide + L-glutamine + ATP + H2O = 2-formamido-N(1)-(5-O-phospho-beta-D-ribosyl)acetamidine + L-glutamate + ADP + phosphate + H(+)</text>
        <dbReference type="Rhea" id="RHEA:17129"/>
        <dbReference type="ChEBI" id="CHEBI:15377"/>
        <dbReference type="ChEBI" id="CHEBI:15378"/>
        <dbReference type="ChEBI" id="CHEBI:29985"/>
        <dbReference type="ChEBI" id="CHEBI:30616"/>
        <dbReference type="ChEBI" id="CHEBI:43474"/>
        <dbReference type="ChEBI" id="CHEBI:58359"/>
        <dbReference type="ChEBI" id="CHEBI:147286"/>
        <dbReference type="ChEBI" id="CHEBI:147287"/>
        <dbReference type="ChEBI" id="CHEBI:456216"/>
        <dbReference type="EC" id="6.3.5.3"/>
    </reaction>
</comment>
<evidence type="ECO:0000256" key="6">
    <source>
        <dbReference type="ARBA" id="ARBA00022840"/>
    </source>
</evidence>
<dbReference type="GO" id="GO:0000287">
    <property type="term" value="F:magnesium ion binding"/>
    <property type="evidence" value="ECO:0007669"/>
    <property type="project" value="UniProtKB-UniRule"/>
</dbReference>
<feature type="binding site" evidence="11">
    <location>
        <begin position="317"/>
        <end position="319"/>
    </location>
    <ligand>
        <name>substrate</name>
    </ligand>
</feature>
<dbReference type="GO" id="GO:0005524">
    <property type="term" value="F:ATP binding"/>
    <property type="evidence" value="ECO:0007669"/>
    <property type="project" value="UniProtKB-UniRule"/>
</dbReference>
<dbReference type="EMBL" id="CP157353">
    <property type="protein sequence ID" value="XBM04790.1"/>
    <property type="molecule type" value="Genomic_DNA"/>
</dbReference>
<evidence type="ECO:0000256" key="8">
    <source>
        <dbReference type="ARBA" id="ARBA00052585"/>
    </source>
</evidence>
<evidence type="ECO:0000256" key="9">
    <source>
        <dbReference type="ARBA" id="ARBA00059671"/>
    </source>
</evidence>
<evidence type="ECO:0000256" key="4">
    <source>
        <dbReference type="ARBA" id="ARBA00022741"/>
    </source>
</evidence>
<dbReference type="CDD" id="cd02204">
    <property type="entry name" value="PurL_repeat2"/>
    <property type="match status" value="1"/>
</dbReference>
<dbReference type="GO" id="GO:0006189">
    <property type="term" value="P:'de novo' IMP biosynthetic process"/>
    <property type="evidence" value="ECO:0007669"/>
    <property type="project" value="UniProtKB-UniRule"/>
</dbReference>
<feature type="active site" evidence="11">
    <location>
        <position position="54"/>
    </location>
</feature>
<evidence type="ECO:0000259" key="14">
    <source>
        <dbReference type="Pfam" id="PF18072"/>
    </source>
</evidence>
<dbReference type="FunFam" id="3.30.1330.10:FF:000004">
    <property type="entry name" value="Phosphoribosylformylglycinamidine synthase subunit PurL"/>
    <property type="match status" value="1"/>
</dbReference>
<evidence type="ECO:0000256" key="2">
    <source>
        <dbReference type="ARBA" id="ARBA00022598"/>
    </source>
</evidence>
<feature type="binding site" evidence="11">
    <location>
        <position position="273"/>
    </location>
    <ligand>
        <name>Mg(2+)</name>
        <dbReference type="ChEBI" id="CHEBI:18420"/>
        <label>2</label>
    </ligand>
</feature>
<keyword evidence="7 11" id="KW-0460">Magnesium</keyword>
<keyword evidence="2 11" id="KW-0436">Ligase</keyword>
<feature type="binding site" evidence="11">
    <location>
        <position position="98"/>
    </location>
    <ligand>
        <name>Mg(2+)</name>
        <dbReference type="ChEBI" id="CHEBI:18420"/>
        <label>1</label>
    </ligand>
</feature>
<feature type="binding site" evidence="11">
    <location>
        <position position="537"/>
    </location>
    <ligand>
        <name>ATP</name>
        <dbReference type="ChEBI" id="CHEBI:30616"/>
    </ligand>
</feature>
<name>A0AAU7FJ05_9BACI</name>
<dbReference type="GO" id="GO:0005737">
    <property type="term" value="C:cytoplasm"/>
    <property type="evidence" value="ECO:0007669"/>
    <property type="project" value="UniProtKB-SubCell"/>
</dbReference>
<dbReference type="InterPro" id="IPR041609">
    <property type="entry name" value="PurL_linker"/>
</dbReference>
<evidence type="ECO:0000256" key="5">
    <source>
        <dbReference type="ARBA" id="ARBA00022755"/>
    </source>
</evidence>
<accession>A0AAU7FJ05</accession>